<dbReference type="EMBL" id="BJCC01000034">
    <property type="protein sequence ID" value="GCF95540.1"/>
    <property type="molecule type" value="Genomic_DNA"/>
</dbReference>
<sequence length="126" mass="15397">MQQHPFTAEQLFRLSRKTLERRIGDYYFRTQNQTITLKLLLAIQIRDRLGTEDFTFFMKGLARHLYLNTRVTRAMKRYLFYFKSYFSEQEWALLLLKCFPLRTYLLLIEKLTRGFDQKRPQQFGIP</sequence>
<gene>
    <name evidence="1" type="ORF">NRIC_34310</name>
</gene>
<reference evidence="2" key="1">
    <citation type="submission" date="2019-02" db="EMBL/GenBank/DDBJ databases">
        <title>Draft genome sequence of Enterococcus sp. Gos25-1.</title>
        <authorList>
            <person name="Tanaka N."/>
            <person name="Shiwa Y."/>
            <person name="Fujita N."/>
        </authorList>
    </citation>
    <scope>NUCLEOTIDE SEQUENCE [LARGE SCALE GENOMIC DNA]</scope>
    <source>
        <strain evidence="2">Gos25-1</strain>
    </source>
</reference>
<comment type="caution">
    <text evidence="1">The sequence shown here is derived from an EMBL/GenBank/DDBJ whole genome shotgun (WGS) entry which is preliminary data.</text>
</comment>
<name>A0A4P5PBV6_9ENTE</name>
<dbReference type="AlphaFoldDB" id="A0A4P5PBV6"/>
<dbReference type="RefSeq" id="WP_146623921.1">
    <property type="nucleotide sequence ID" value="NZ_BJCC01000034.1"/>
</dbReference>
<dbReference type="OrthoDB" id="2194814at2"/>
<evidence type="ECO:0000313" key="1">
    <source>
        <dbReference type="EMBL" id="GCF95540.1"/>
    </source>
</evidence>
<dbReference type="Proteomes" id="UP000290567">
    <property type="component" value="Unassembled WGS sequence"/>
</dbReference>
<evidence type="ECO:0000313" key="2">
    <source>
        <dbReference type="Proteomes" id="UP000290567"/>
    </source>
</evidence>
<keyword evidence="2" id="KW-1185">Reference proteome</keyword>
<proteinExistence type="predicted"/>
<protein>
    <submittedName>
        <fullName evidence="1">Uncharacterized protein</fullName>
    </submittedName>
</protein>
<organism evidence="1 2">
    <name type="scientific">Enterococcus florum</name>
    <dbReference type="NCBI Taxonomy" id="2480627"/>
    <lineage>
        <taxon>Bacteria</taxon>
        <taxon>Bacillati</taxon>
        <taxon>Bacillota</taxon>
        <taxon>Bacilli</taxon>
        <taxon>Lactobacillales</taxon>
        <taxon>Enterococcaceae</taxon>
        <taxon>Enterococcus</taxon>
    </lineage>
</organism>
<accession>A0A4P5PBV6</accession>